<protein>
    <submittedName>
        <fullName evidence="2">DUF3526 domain-containing protein</fullName>
    </submittedName>
</protein>
<dbReference type="EMBL" id="CP071869">
    <property type="protein sequence ID" value="QTE21995.1"/>
    <property type="molecule type" value="Genomic_DNA"/>
</dbReference>
<keyword evidence="1" id="KW-0812">Transmembrane</keyword>
<evidence type="ECO:0000256" key="1">
    <source>
        <dbReference type="SAM" id="Phobius"/>
    </source>
</evidence>
<dbReference type="AlphaFoldDB" id="A0A975CNW4"/>
<dbReference type="Proteomes" id="UP000663920">
    <property type="component" value="Chromosome"/>
</dbReference>
<keyword evidence="3" id="KW-1185">Reference proteome</keyword>
<evidence type="ECO:0000313" key="2">
    <source>
        <dbReference type="EMBL" id="QTE21995.1"/>
    </source>
</evidence>
<dbReference type="PANTHER" id="PTHR43471">
    <property type="entry name" value="ABC TRANSPORTER PERMEASE"/>
    <property type="match status" value="1"/>
</dbReference>
<gene>
    <name evidence="2" type="ORF">J3359_14425</name>
</gene>
<feature type="transmembrane region" description="Helical" evidence="1">
    <location>
        <begin position="208"/>
        <end position="232"/>
    </location>
</feature>
<dbReference type="Pfam" id="PF12040">
    <property type="entry name" value="DUF3526"/>
    <property type="match status" value="1"/>
</dbReference>
<feature type="transmembrane region" description="Helical" evidence="1">
    <location>
        <begin position="21"/>
        <end position="38"/>
    </location>
</feature>
<accession>A0A975CNW4</accession>
<sequence length="467" mass="53710">MISKIITKEIKEILRDGRFKISIIIVLLLLAVSLFVTSKQYKSISEQYTNAQKNERNAWESQGEKNPHSAAHYGNYVFKPKFPLSLIDQGVDKYTGISIFLEAHNRNEAQYSEATDQTALSRFGELTPNFILFFIIPLIIILVSYNTFTKEVEGKTQYLLKSQGIDGWKLVLGKWIASLIPTLVITTFLFLIAGIILSNLSNYGSFSWASLAILYVVYLLYYFIFTNVIVLISSISKKSGIALVSSLTFWVLACFIAPKIASNLADSKYPYPTNQEFSDKISAEKKQGLDGHNPWNKESKKLEEDVLKEYNVADIKDLPFNFYAYRMQKSEEYQAKIYAKHYQKLKEQFYKQENVYKTISIISPFLSARFLSMSIANTDYQTHWNFTDAAEDYRIKTQKFLNGKTQNNSKIGERYIASADTWKELPKFSYTPKTVTQKLKGNIFNFLILFLWFSVTGGALFLINKKY</sequence>
<dbReference type="KEGG" id="pcea:J3359_14425"/>
<dbReference type="PANTHER" id="PTHR43471:SF1">
    <property type="entry name" value="ABC TRANSPORTER PERMEASE PROTEIN NOSY-RELATED"/>
    <property type="match status" value="1"/>
</dbReference>
<dbReference type="InterPro" id="IPR021913">
    <property type="entry name" value="DUF3526"/>
</dbReference>
<feature type="transmembrane region" description="Helical" evidence="1">
    <location>
        <begin position="443"/>
        <end position="463"/>
    </location>
</feature>
<keyword evidence="1" id="KW-0472">Membrane</keyword>
<proteinExistence type="predicted"/>
<dbReference type="RefSeq" id="WP_208077613.1">
    <property type="nucleotide sequence ID" value="NZ_CP071869.1"/>
</dbReference>
<reference evidence="2 3" key="1">
    <citation type="submission" date="2021-03" db="EMBL/GenBank/DDBJ databases">
        <title>Complete genome of Polaribacter_sp.SM13.</title>
        <authorList>
            <person name="Jeong S.W."/>
            <person name="Bae J.W."/>
        </authorList>
    </citation>
    <scope>NUCLEOTIDE SEQUENCE [LARGE SCALE GENOMIC DNA]</scope>
    <source>
        <strain evidence="2 3">SM13</strain>
    </source>
</reference>
<organism evidence="2 3">
    <name type="scientific">Polaribacter cellanae</name>
    <dbReference type="NCBI Taxonomy" id="2818493"/>
    <lineage>
        <taxon>Bacteria</taxon>
        <taxon>Pseudomonadati</taxon>
        <taxon>Bacteroidota</taxon>
        <taxon>Flavobacteriia</taxon>
        <taxon>Flavobacteriales</taxon>
        <taxon>Flavobacteriaceae</taxon>
    </lineage>
</organism>
<feature type="transmembrane region" description="Helical" evidence="1">
    <location>
        <begin position="170"/>
        <end position="196"/>
    </location>
</feature>
<evidence type="ECO:0000313" key="3">
    <source>
        <dbReference type="Proteomes" id="UP000663920"/>
    </source>
</evidence>
<name>A0A975CNW4_9FLAO</name>
<feature type="transmembrane region" description="Helical" evidence="1">
    <location>
        <begin position="130"/>
        <end position="149"/>
    </location>
</feature>
<keyword evidence="1" id="KW-1133">Transmembrane helix</keyword>